<feature type="domain" description="Protein kinase" evidence="1">
    <location>
        <begin position="41"/>
        <end position="300"/>
    </location>
</feature>
<dbReference type="SUPFAM" id="SSF56112">
    <property type="entry name" value="Protein kinase-like (PK-like)"/>
    <property type="match status" value="1"/>
</dbReference>
<organism evidence="2 3">
    <name type="scientific">Rhizophagus clarus</name>
    <dbReference type="NCBI Taxonomy" id="94130"/>
    <lineage>
        <taxon>Eukaryota</taxon>
        <taxon>Fungi</taxon>
        <taxon>Fungi incertae sedis</taxon>
        <taxon>Mucoromycota</taxon>
        <taxon>Glomeromycotina</taxon>
        <taxon>Glomeromycetes</taxon>
        <taxon>Glomerales</taxon>
        <taxon>Glomeraceae</taxon>
        <taxon>Rhizophagus</taxon>
    </lineage>
</organism>
<sequence>MIYRKSHIFLAPAQGFGKSENAILDKYIEEKGLKWIPYSQFINVEYLDKGGLGTIYKAIWLSKNNDIEVVLKCHNNLNENLDEFLNEWDCHKTLCLASTKIILLYGFTKNPDTLNYMAVMDYANKGNLRENLTKVIEYSWRQKLFMLHDIISGLLGIHEHDFVHCDIHDGNILYHKGDEEEVFISDLGLCRPIKSFLKKDDIYGVIPFMAPEVLRGKQYTPASDIYSISMIMWEFTSGVPPFNDRAHDIQLSLSICKGERPEIIENTPQCYINLMKKCWNEDPLKRPSAEEVRLTINNWICRSFNIGEISYELKSNIMEFINAPTENNNLFTKSHTQAYYTSRLLNFTSSKVNEFLKSESLDDCIVDDKSSEKLDEL</sequence>
<dbReference type="InterPro" id="IPR000719">
    <property type="entry name" value="Prot_kinase_dom"/>
</dbReference>
<dbReference type="Pfam" id="PF07714">
    <property type="entry name" value="PK_Tyr_Ser-Thr"/>
    <property type="match status" value="1"/>
</dbReference>
<evidence type="ECO:0000313" key="2">
    <source>
        <dbReference type="EMBL" id="GBC02654.1"/>
    </source>
</evidence>
<protein>
    <recommendedName>
        <fullName evidence="1">Protein kinase domain-containing protein</fullName>
    </recommendedName>
</protein>
<proteinExistence type="predicted"/>
<evidence type="ECO:0000313" key="3">
    <source>
        <dbReference type="Proteomes" id="UP000247702"/>
    </source>
</evidence>
<reference evidence="2 3" key="1">
    <citation type="submission" date="2017-11" db="EMBL/GenBank/DDBJ databases">
        <title>The genome of Rhizophagus clarus HR1 reveals common genetic basis of auxotrophy among arbuscular mycorrhizal fungi.</title>
        <authorList>
            <person name="Kobayashi Y."/>
        </authorList>
    </citation>
    <scope>NUCLEOTIDE SEQUENCE [LARGE SCALE GENOMIC DNA]</scope>
    <source>
        <strain evidence="2 3">HR1</strain>
    </source>
</reference>
<dbReference type="Proteomes" id="UP000247702">
    <property type="component" value="Unassembled WGS sequence"/>
</dbReference>
<accession>A0A2Z6RK59</accession>
<gene>
    <name evidence="2" type="ORF">RclHR1_04730015</name>
</gene>
<name>A0A2Z6RK59_9GLOM</name>
<dbReference type="PROSITE" id="PS50011">
    <property type="entry name" value="PROTEIN_KINASE_DOM"/>
    <property type="match status" value="1"/>
</dbReference>
<dbReference type="GO" id="GO:0005524">
    <property type="term" value="F:ATP binding"/>
    <property type="evidence" value="ECO:0007669"/>
    <property type="project" value="InterPro"/>
</dbReference>
<dbReference type="InterPro" id="IPR011009">
    <property type="entry name" value="Kinase-like_dom_sf"/>
</dbReference>
<dbReference type="PANTHER" id="PTHR44329">
    <property type="entry name" value="SERINE/THREONINE-PROTEIN KINASE TNNI3K-RELATED"/>
    <property type="match status" value="1"/>
</dbReference>
<dbReference type="InterPro" id="IPR051681">
    <property type="entry name" value="Ser/Thr_Kinases-Pseudokinases"/>
</dbReference>
<dbReference type="GO" id="GO:0004674">
    <property type="term" value="F:protein serine/threonine kinase activity"/>
    <property type="evidence" value="ECO:0007669"/>
    <property type="project" value="TreeGrafter"/>
</dbReference>
<dbReference type="Gene3D" id="1.10.510.10">
    <property type="entry name" value="Transferase(Phosphotransferase) domain 1"/>
    <property type="match status" value="1"/>
</dbReference>
<dbReference type="AlphaFoldDB" id="A0A2Z6RK59"/>
<keyword evidence="3" id="KW-1185">Reference proteome</keyword>
<dbReference type="InterPro" id="IPR001245">
    <property type="entry name" value="Ser-Thr/Tyr_kinase_cat_dom"/>
</dbReference>
<dbReference type="PANTHER" id="PTHR44329:SF289">
    <property type="entry name" value="SERINE_THREONINE-PROTEIN KINASE VIK"/>
    <property type="match status" value="1"/>
</dbReference>
<dbReference type="EMBL" id="BEXD01003841">
    <property type="protein sequence ID" value="GBC02654.1"/>
    <property type="molecule type" value="Genomic_DNA"/>
</dbReference>
<evidence type="ECO:0000259" key="1">
    <source>
        <dbReference type="PROSITE" id="PS50011"/>
    </source>
</evidence>
<comment type="caution">
    <text evidence="2">The sequence shown here is derived from an EMBL/GenBank/DDBJ whole genome shotgun (WGS) entry which is preliminary data.</text>
</comment>